<organism evidence="1 2">
    <name type="scientific">Mycolicibacterium iranicum</name>
    <name type="common">Mycobacterium iranicum</name>
    <dbReference type="NCBI Taxonomy" id="912594"/>
    <lineage>
        <taxon>Bacteria</taxon>
        <taxon>Bacillati</taxon>
        <taxon>Actinomycetota</taxon>
        <taxon>Actinomycetes</taxon>
        <taxon>Mycobacteriales</taxon>
        <taxon>Mycobacteriaceae</taxon>
        <taxon>Mycolicibacterium</taxon>
    </lineage>
</organism>
<evidence type="ECO:0000313" key="1">
    <source>
        <dbReference type="EMBL" id="MCZ0732361.1"/>
    </source>
</evidence>
<name>A0ABT4HQ77_MYCIR</name>
<gene>
    <name evidence="1" type="ORF">OY187_30365</name>
</gene>
<sequence length="96" mass="10118">MAKRTRLRIQEACDDLYCDPDDAAAAGRLRQLLGRAPAASSNGVGAHVGVVSRASWRRLVKIACDELHDDPADDDARDRLLLLLAAGDGGLAPAVA</sequence>
<accession>A0ABT4HQ77</accession>
<comment type="caution">
    <text evidence="1">The sequence shown here is derived from an EMBL/GenBank/DDBJ whole genome shotgun (WGS) entry which is preliminary data.</text>
</comment>
<proteinExistence type="predicted"/>
<evidence type="ECO:0000313" key="2">
    <source>
        <dbReference type="Proteomes" id="UP001084650"/>
    </source>
</evidence>
<dbReference type="EMBL" id="JAPQYE010000029">
    <property type="protein sequence ID" value="MCZ0732361.1"/>
    <property type="molecule type" value="Genomic_DNA"/>
</dbReference>
<protein>
    <submittedName>
        <fullName evidence="1">Uncharacterized protein</fullName>
    </submittedName>
</protein>
<dbReference type="Proteomes" id="UP001084650">
    <property type="component" value="Unassembled WGS sequence"/>
</dbReference>
<reference evidence="1" key="1">
    <citation type="submission" date="2022-12" db="EMBL/GenBank/DDBJ databases">
        <title>Whole genome sequence of Mycolicibacterium iranicum strain SBH312.</title>
        <authorList>
            <person name="Jani J."/>
            <person name="Arifin Mustapha Z."/>
            <person name="Ahmed K."/>
            <person name="Kai Ling C."/>
        </authorList>
    </citation>
    <scope>NUCLEOTIDE SEQUENCE</scope>
    <source>
        <strain evidence="1">SBH312</strain>
    </source>
</reference>
<keyword evidence="2" id="KW-1185">Reference proteome</keyword>
<dbReference type="RefSeq" id="WP_268788070.1">
    <property type="nucleotide sequence ID" value="NZ_JAPQYE010000029.1"/>
</dbReference>